<dbReference type="EMBL" id="JAMZFV010000014">
    <property type="protein sequence ID" value="MCP1110519.1"/>
    <property type="molecule type" value="Genomic_DNA"/>
</dbReference>
<sequence length="324" mass="35387">MKIKKLIFDIAKSLVLPGFVYLIFLIILPQAFGSVKSLYVIFLQTIIPSVMGWGLCFILTSNMWDFSIGAEMVLVAIISAYLGIEYGVVVLFIAAIVLGLAFHLITGLVYYFLQIPTIVTTIAMALVYEATGALFKGGGGFTLPSDKTFLGNPPYNIILGVICVVIAYFLYNKTRFGFHVRAIGNGENLVKHIGINVKKVRFFCFLTCGFFVGIAAVLQLCYGGSMVPMQNLASMSIVFKPMMGVFIGMTLSKFCNPIFGVFIGELTMSIVTLGMVASGLPATVQNIIIGVFLIIFLIVNNNKDDFVELKKRANIKGKLAEKAN</sequence>
<dbReference type="PANTHER" id="PTHR32196">
    <property type="entry name" value="ABC TRANSPORTER PERMEASE PROTEIN YPHD-RELATED-RELATED"/>
    <property type="match status" value="1"/>
</dbReference>
<keyword evidence="8" id="KW-1185">Reference proteome</keyword>
<evidence type="ECO:0000256" key="6">
    <source>
        <dbReference type="SAM" id="Phobius"/>
    </source>
</evidence>
<dbReference type="InterPro" id="IPR001851">
    <property type="entry name" value="ABC_transp_permease"/>
</dbReference>
<evidence type="ECO:0000256" key="3">
    <source>
        <dbReference type="ARBA" id="ARBA00022692"/>
    </source>
</evidence>
<evidence type="ECO:0000313" key="7">
    <source>
        <dbReference type="EMBL" id="MCP1110519.1"/>
    </source>
</evidence>
<keyword evidence="4 6" id="KW-1133">Transmembrane helix</keyword>
<feature type="transmembrane region" description="Helical" evidence="6">
    <location>
        <begin position="90"/>
        <end position="113"/>
    </location>
</feature>
<name>A0ABT1EII8_9FIRM</name>
<organism evidence="7 8">
    <name type="scientific">Ohessyouella blattaphilus</name>
    <dbReference type="NCBI Taxonomy" id="2949333"/>
    <lineage>
        <taxon>Bacteria</taxon>
        <taxon>Bacillati</taxon>
        <taxon>Bacillota</taxon>
        <taxon>Clostridia</taxon>
        <taxon>Lachnospirales</taxon>
        <taxon>Lachnospiraceae</taxon>
        <taxon>Ohessyouella</taxon>
    </lineage>
</organism>
<evidence type="ECO:0000313" key="8">
    <source>
        <dbReference type="Proteomes" id="UP001523565"/>
    </source>
</evidence>
<keyword evidence="5 6" id="KW-0472">Membrane</keyword>
<accession>A0ABT1EII8</accession>
<comment type="subcellular location">
    <subcellularLocation>
        <location evidence="1">Cell membrane</location>
        <topology evidence="1">Multi-pass membrane protein</topology>
    </subcellularLocation>
</comment>
<feature type="transmembrane region" description="Helical" evidence="6">
    <location>
        <begin position="38"/>
        <end position="59"/>
    </location>
</feature>
<evidence type="ECO:0000256" key="4">
    <source>
        <dbReference type="ARBA" id="ARBA00022989"/>
    </source>
</evidence>
<dbReference type="Proteomes" id="UP001523565">
    <property type="component" value="Unassembled WGS sequence"/>
</dbReference>
<feature type="transmembrane region" description="Helical" evidence="6">
    <location>
        <begin position="12"/>
        <end position="32"/>
    </location>
</feature>
<feature type="transmembrane region" description="Helical" evidence="6">
    <location>
        <begin position="66"/>
        <end position="84"/>
    </location>
</feature>
<keyword evidence="3 6" id="KW-0812">Transmembrane</keyword>
<keyword evidence="2" id="KW-1003">Cell membrane</keyword>
<reference evidence="7 8" key="1">
    <citation type="journal article" date="2022" name="Genome Biol. Evol.">
        <title>Host diet, physiology and behaviors set the stage for Lachnospiraceae cladogenesis.</title>
        <authorList>
            <person name="Vera-Ponce De Leon A."/>
            <person name="Schneider M."/>
            <person name="Jahnes B.C."/>
            <person name="Sadowski V."/>
            <person name="Camuy-Velez L.A."/>
            <person name="Duan J."/>
            <person name="Sabree Z.L."/>
        </authorList>
    </citation>
    <scope>NUCLEOTIDE SEQUENCE [LARGE SCALE GENOMIC DNA]</scope>
    <source>
        <strain evidence="7 8">PAL227</strain>
    </source>
</reference>
<comment type="caution">
    <text evidence="7">The sequence shown here is derived from an EMBL/GenBank/DDBJ whole genome shotgun (WGS) entry which is preliminary data.</text>
</comment>
<feature type="transmembrane region" description="Helical" evidence="6">
    <location>
        <begin position="200"/>
        <end position="220"/>
    </location>
</feature>
<feature type="transmembrane region" description="Helical" evidence="6">
    <location>
        <begin position="118"/>
        <end position="135"/>
    </location>
</feature>
<gene>
    <name evidence="7" type="ORF">NK118_09680</name>
</gene>
<feature type="transmembrane region" description="Helical" evidence="6">
    <location>
        <begin position="155"/>
        <end position="171"/>
    </location>
</feature>
<evidence type="ECO:0000256" key="5">
    <source>
        <dbReference type="ARBA" id="ARBA00023136"/>
    </source>
</evidence>
<feature type="transmembrane region" description="Helical" evidence="6">
    <location>
        <begin position="283"/>
        <end position="302"/>
    </location>
</feature>
<dbReference type="RefSeq" id="WP_262069399.1">
    <property type="nucleotide sequence ID" value="NZ_JAMXOC010000014.1"/>
</dbReference>
<dbReference type="PANTHER" id="PTHR32196:SF69">
    <property type="entry name" value="BRANCHED-CHAIN AMINO ACID TRANSPORT SYSTEM, PERMEASE PROTEIN"/>
    <property type="match status" value="1"/>
</dbReference>
<protein>
    <submittedName>
        <fullName evidence="7">ABC transporter permease</fullName>
    </submittedName>
</protein>
<dbReference type="Pfam" id="PF02653">
    <property type="entry name" value="BPD_transp_2"/>
    <property type="match status" value="1"/>
</dbReference>
<evidence type="ECO:0000256" key="2">
    <source>
        <dbReference type="ARBA" id="ARBA00022475"/>
    </source>
</evidence>
<evidence type="ECO:0000256" key="1">
    <source>
        <dbReference type="ARBA" id="ARBA00004651"/>
    </source>
</evidence>
<proteinExistence type="predicted"/>